<comment type="caution">
    <text evidence="1">The sequence shown here is derived from an EMBL/GenBank/DDBJ whole genome shotgun (WGS) entry which is preliminary data.</text>
</comment>
<reference evidence="1 2" key="1">
    <citation type="journal article" date="2015" name="Stand. Genomic Sci.">
        <title>Genomic Encyclopedia of Bacterial and Archaeal Type Strains, Phase III: the genomes of soil and plant-associated and newly described type strains.</title>
        <authorList>
            <person name="Whitman W.B."/>
            <person name="Woyke T."/>
            <person name="Klenk H.P."/>
            <person name="Zhou Y."/>
            <person name="Lilburn T.G."/>
            <person name="Beck B.J."/>
            <person name="De Vos P."/>
            <person name="Vandamme P."/>
            <person name="Eisen J.A."/>
            <person name="Garrity G."/>
            <person name="Hugenholtz P."/>
            <person name="Kyrpides N.C."/>
        </authorList>
    </citation>
    <scope>NUCLEOTIDE SEQUENCE [LARGE SCALE GENOMIC DNA]</scope>
    <source>
        <strain evidence="1 2">CGMCC 1.6855</strain>
    </source>
</reference>
<proteinExistence type="predicted"/>
<dbReference type="OrthoDB" id="1409865at2"/>
<name>A0A562MBS4_9SPHI</name>
<protein>
    <submittedName>
        <fullName evidence="1">Uncharacterized protein DUF4876</fullName>
    </submittedName>
</protein>
<evidence type="ECO:0000313" key="1">
    <source>
        <dbReference type="EMBL" id="TWI17340.1"/>
    </source>
</evidence>
<gene>
    <name evidence="1" type="ORF">IQ31_03782</name>
</gene>
<dbReference type="InterPro" id="IPR032627">
    <property type="entry name" value="DUF4876"/>
</dbReference>
<evidence type="ECO:0000313" key="2">
    <source>
        <dbReference type="Proteomes" id="UP000315908"/>
    </source>
</evidence>
<accession>A0A562MBS4</accession>
<dbReference type="AlphaFoldDB" id="A0A562MBS4"/>
<dbReference type="RefSeq" id="WP_145329099.1">
    <property type="nucleotide sequence ID" value="NZ_DAMALA010000061.1"/>
</dbReference>
<sequence>MKTHYLIPFLFLPFISCKKDNTPGIQPLDIKLNLTYASENFNTKLDLSKAIVKITNLATKTSGTYSVSQGVVNLTSIMPGEYDIDASITIPKEQYNSLTGESSKEDVTFNASLKKISLTSSTTLDLELIAGLLGDFVIKQIYYAGSDNKEGALFRDQFFEVYNNTDRVLYADSLYFGRLWGRQSPTSQSDYYQPNGQLDWSKSLGMVSVESANTDYVYLRDLFMIPGNGKTYPVEPGKSIVIAQNALNHKAPFVGNNGKEVAIKNPDLTVDLSKANFEVYYGDIPGKTPFATDIDNAAVPNVEILDYTGNDWILDNLGRDGYVIFKHANRSDVENLKSYTEPSISVPTSTAKKYRQLPVRWIMDAVEMQPNTEDARIPKKLTASQDAGYTFAPLGGYSSQSVIRKTERTTNGVRKLRDTNNSTADFMVIKANPFGFGD</sequence>
<dbReference type="Pfam" id="PF16215">
    <property type="entry name" value="DUF4876"/>
    <property type="match status" value="1"/>
</dbReference>
<dbReference type="Proteomes" id="UP000315908">
    <property type="component" value="Unassembled WGS sequence"/>
</dbReference>
<dbReference type="EMBL" id="VLKR01000022">
    <property type="protein sequence ID" value="TWI17340.1"/>
    <property type="molecule type" value="Genomic_DNA"/>
</dbReference>
<organism evidence="1 2">
    <name type="scientific">Sphingobacterium siyangense</name>
    <dbReference type="NCBI Taxonomy" id="459529"/>
    <lineage>
        <taxon>Bacteria</taxon>
        <taxon>Pseudomonadati</taxon>
        <taxon>Bacteroidota</taxon>
        <taxon>Sphingobacteriia</taxon>
        <taxon>Sphingobacteriales</taxon>
        <taxon>Sphingobacteriaceae</taxon>
        <taxon>Sphingobacterium</taxon>
    </lineage>
</organism>